<evidence type="ECO:0000256" key="4">
    <source>
        <dbReference type="RuleBase" id="RU003719"/>
    </source>
</evidence>
<dbReference type="Gene3D" id="3.40.50.720">
    <property type="entry name" value="NAD(P)-binding Rossmann-like Domain"/>
    <property type="match status" value="2"/>
</dbReference>
<organism evidence="7 8">
    <name type="scientific">Rhizobium viscosum</name>
    <name type="common">Arthrobacter viscosus</name>
    <dbReference type="NCBI Taxonomy" id="1673"/>
    <lineage>
        <taxon>Bacteria</taxon>
        <taxon>Pseudomonadati</taxon>
        <taxon>Pseudomonadota</taxon>
        <taxon>Alphaproteobacteria</taxon>
        <taxon>Hyphomicrobiales</taxon>
        <taxon>Rhizobiaceae</taxon>
        <taxon>Rhizobium/Agrobacterium group</taxon>
        <taxon>Rhizobium</taxon>
    </lineage>
</organism>
<name>A0ABR9IRS3_RHIVS</name>
<evidence type="ECO:0000259" key="5">
    <source>
        <dbReference type="Pfam" id="PF00389"/>
    </source>
</evidence>
<accession>A0ABR9IRS3</accession>
<dbReference type="Pfam" id="PF02826">
    <property type="entry name" value="2-Hacid_dh_C"/>
    <property type="match status" value="1"/>
</dbReference>
<dbReference type="InterPro" id="IPR029753">
    <property type="entry name" value="D-isomer_DH_CS"/>
</dbReference>
<keyword evidence="8" id="KW-1185">Reference proteome</keyword>
<dbReference type="Pfam" id="PF00389">
    <property type="entry name" value="2-Hacid_dh"/>
    <property type="match status" value="1"/>
</dbReference>
<dbReference type="InterPro" id="IPR006140">
    <property type="entry name" value="D-isomer_DH_NAD-bd"/>
</dbReference>
<dbReference type="SUPFAM" id="SSF52283">
    <property type="entry name" value="Formate/glycerate dehydrogenase catalytic domain-like"/>
    <property type="match status" value="1"/>
</dbReference>
<protein>
    <submittedName>
        <fullName evidence="7">Phosphoglycerate dehydrogenase-like enzyme</fullName>
    </submittedName>
</protein>
<dbReference type="SUPFAM" id="SSF51735">
    <property type="entry name" value="NAD(P)-binding Rossmann-fold domains"/>
    <property type="match status" value="1"/>
</dbReference>
<evidence type="ECO:0000256" key="3">
    <source>
        <dbReference type="ARBA" id="ARBA00023027"/>
    </source>
</evidence>
<dbReference type="PANTHER" id="PTHR42789">
    <property type="entry name" value="D-ISOMER SPECIFIC 2-HYDROXYACID DEHYDROGENASE FAMILY PROTEIN (AFU_ORTHOLOGUE AFUA_6G10090)"/>
    <property type="match status" value="1"/>
</dbReference>
<dbReference type="PROSITE" id="PS00671">
    <property type="entry name" value="D_2_HYDROXYACID_DH_3"/>
    <property type="match status" value="1"/>
</dbReference>
<feature type="domain" description="D-isomer specific 2-hydroxyacid dehydrogenase catalytic" evidence="5">
    <location>
        <begin position="22"/>
        <end position="317"/>
    </location>
</feature>
<dbReference type="InterPro" id="IPR006139">
    <property type="entry name" value="D-isomer_2_OHA_DH_cat_dom"/>
</dbReference>
<dbReference type="RefSeq" id="WP_192729404.1">
    <property type="nucleotide sequence ID" value="NZ_BAAAVL010000009.1"/>
</dbReference>
<dbReference type="PANTHER" id="PTHR42789:SF1">
    <property type="entry name" value="D-ISOMER SPECIFIC 2-HYDROXYACID DEHYDROGENASE FAMILY PROTEIN (AFU_ORTHOLOGUE AFUA_6G10090)"/>
    <property type="match status" value="1"/>
</dbReference>
<dbReference type="Proteomes" id="UP000620262">
    <property type="component" value="Unassembled WGS sequence"/>
</dbReference>
<dbReference type="InterPro" id="IPR050857">
    <property type="entry name" value="D-2-hydroxyacid_DH"/>
</dbReference>
<proteinExistence type="inferred from homology"/>
<evidence type="ECO:0000256" key="2">
    <source>
        <dbReference type="ARBA" id="ARBA00023002"/>
    </source>
</evidence>
<evidence type="ECO:0000313" key="7">
    <source>
        <dbReference type="EMBL" id="MBE1505567.1"/>
    </source>
</evidence>
<comment type="caution">
    <text evidence="7">The sequence shown here is derived from an EMBL/GenBank/DDBJ whole genome shotgun (WGS) entry which is preliminary data.</text>
</comment>
<dbReference type="InterPro" id="IPR036291">
    <property type="entry name" value="NAD(P)-bd_dom_sf"/>
</dbReference>
<reference evidence="7 8" key="1">
    <citation type="submission" date="2020-10" db="EMBL/GenBank/DDBJ databases">
        <title>Sequencing the genomes of 1000 actinobacteria strains.</title>
        <authorList>
            <person name="Klenk H.-P."/>
        </authorList>
    </citation>
    <scope>NUCLEOTIDE SEQUENCE [LARGE SCALE GENOMIC DNA]</scope>
    <source>
        <strain evidence="7 8">DSM 7307</strain>
    </source>
</reference>
<feature type="domain" description="D-isomer specific 2-hydroxyacid dehydrogenase NAD-binding" evidence="6">
    <location>
        <begin position="114"/>
        <end position="289"/>
    </location>
</feature>
<keyword evidence="2 4" id="KW-0560">Oxidoreductase</keyword>
<gene>
    <name evidence="7" type="ORF">H4W29_002748</name>
</gene>
<dbReference type="CDD" id="cd12169">
    <property type="entry name" value="PGDH_like_1"/>
    <property type="match status" value="1"/>
</dbReference>
<sequence length="323" mass="34546">MPLRCAILDDYQRVALSMANWSSIEAKVEIDCFNDRVADTDALIARLADYEIIVAMRERTVFDAECLGRLPKLKLLITTGMANASIDMAAAARLGITVAGTGGFVGSAAELTWALLMAIVRHIPTEVANFRAAKDPWQLSVGRDLRGLTLGVAGLGKLGRQVAAYGHAFGMNVIGWSRSNTPEKSAELGIGYAATVDELLRAADIVSLHLTLNAETKGIIGNHELGLMKPGAILLNTSRGPLVDEQSLIAALGSGRLGGAGLDVFDEEPLPANHAFRRLANVVATPHLGYVTEETYRIFYGDAVEDIAAWIDGKPVRVLNAQN</sequence>
<comment type="similarity">
    <text evidence="1 4">Belongs to the D-isomer specific 2-hydroxyacid dehydrogenase family.</text>
</comment>
<evidence type="ECO:0000256" key="1">
    <source>
        <dbReference type="ARBA" id="ARBA00005854"/>
    </source>
</evidence>
<dbReference type="EMBL" id="JADBEC010000001">
    <property type="protein sequence ID" value="MBE1505567.1"/>
    <property type="molecule type" value="Genomic_DNA"/>
</dbReference>
<evidence type="ECO:0000259" key="6">
    <source>
        <dbReference type="Pfam" id="PF02826"/>
    </source>
</evidence>
<keyword evidence="3" id="KW-0520">NAD</keyword>
<evidence type="ECO:0000313" key="8">
    <source>
        <dbReference type="Proteomes" id="UP000620262"/>
    </source>
</evidence>